<dbReference type="InterPro" id="IPR001357">
    <property type="entry name" value="BRCT_dom"/>
</dbReference>
<gene>
    <name evidence="2" type="ORF">UFOPK3773_01933</name>
</gene>
<protein>
    <submittedName>
        <fullName evidence="2">Unannotated protein</fullName>
    </submittedName>
</protein>
<organism evidence="2">
    <name type="scientific">freshwater metagenome</name>
    <dbReference type="NCBI Taxonomy" id="449393"/>
    <lineage>
        <taxon>unclassified sequences</taxon>
        <taxon>metagenomes</taxon>
        <taxon>ecological metagenomes</taxon>
    </lineage>
</organism>
<proteinExistence type="predicted"/>
<sequence>MQAAGGKVTGSVSKKTSYVVVGENPGSKADKAETLGVTILDEAALLALIALLPSP</sequence>
<dbReference type="Gene3D" id="3.40.50.10190">
    <property type="entry name" value="BRCT domain"/>
    <property type="match status" value="1"/>
</dbReference>
<evidence type="ECO:0000313" key="2">
    <source>
        <dbReference type="EMBL" id="CAB4960071.1"/>
    </source>
</evidence>
<dbReference type="SUPFAM" id="SSF52113">
    <property type="entry name" value="BRCT domain"/>
    <property type="match status" value="1"/>
</dbReference>
<dbReference type="AlphaFoldDB" id="A0A6J7KWR9"/>
<feature type="domain" description="BRCT" evidence="1">
    <location>
        <begin position="1"/>
        <end position="49"/>
    </location>
</feature>
<reference evidence="2" key="1">
    <citation type="submission" date="2020-05" db="EMBL/GenBank/DDBJ databases">
        <authorList>
            <person name="Chiriac C."/>
            <person name="Salcher M."/>
            <person name="Ghai R."/>
            <person name="Kavagutti S V."/>
        </authorList>
    </citation>
    <scope>NUCLEOTIDE SEQUENCE</scope>
</reference>
<accession>A0A6J7KWR9</accession>
<dbReference type="PROSITE" id="PS50172">
    <property type="entry name" value="BRCT"/>
    <property type="match status" value="1"/>
</dbReference>
<evidence type="ECO:0000259" key="1">
    <source>
        <dbReference type="PROSITE" id="PS50172"/>
    </source>
</evidence>
<dbReference type="InterPro" id="IPR036420">
    <property type="entry name" value="BRCT_dom_sf"/>
</dbReference>
<dbReference type="EMBL" id="CAFBNF010000278">
    <property type="protein sequence ID" value="CAB4960071.1"/>
    <property type="molecule type" value="Genomic_DNA"/>
</dbReference>
<name>A0A6J7KWR9_9ZZZZ</name>
<dbReference type="Pfam" id="PF00533">
    <property type="entry name" value="BRCT"/>
    <property type="match status" value="1"/>
</dbReference>